<dbReference type="Proteomes" id="UP001634394">
    <property type="component" value="Unassembled WGS sequence"/>
</dbReference>
<dbReference type="AlphaFoldDB" id="A0ABD3VNS8"/>
<evidence type="ECO:0000313" key="2">
    <source>
        <dbReference type="Proteomes" id="UP001634394"/>
    </source>
</evidence>
<dbReference type="EMBL" id="JBJQND010000010">
    <property type="protein sequence ID" value="KAL3863011.1"/>
    <property type="molecule type" value="Genomic_DNA"/>
</dbReference>
<comment type="caution">
    <text evidence="1">The sequence shown here is derived from an EMBL/GenBank/DDBJ whole genome shotgun (WGS) entry which is preliminary data.</text>
</comment>
<accession>A0ABD3VNS8</accession>
<keyword evidence="2" id="KW-1185">Reference proteome</keyword>
<gene>
    <name evidence="1" type="ORF">ACJMK2_004793</name>
</gene>
<protein>
    <submittedName>
        <fullName evidence="1">Uncharacterized protein</fullName>
    </submittedName>
</protein>
<evidence type="ECO:0000313" key="1">
    <source>
        <dbReference type="EMBL" id="KAL3863011.1"/>
    </source>
</evidence>
<organism evidence="1 2">
    <name type="scientific">Sinanodonta woodiana</name>
    <name type="common">Chinese pond mussel</name>
    <name type="synonym">Anodonta woodiana</name>
    <dbReference type="NCBI Taxonomy" id="1069815"/>
    <lineage>
        <taxon>Eukaryota</taxon>
        <taxon>Metazoa</taxon>
        <taxon>Spiralia</taxon>
        <taxon>Lophotrochozoa</taxon>
        <taxon>Mollusca</taxon>
        <taxon>Bivalvia</taxon>
        <taxon>Autobranchia</taxon>
        <taxon>Heteroconchia</taxon>
        <taxon>Palaeoheterodonta</taxon>
        <taxon>Unionida</taxon>
        <taxon>Unionoidea</taxon>
        <taxon>Unionidae</taxon>
        <taxon>Unioninae</taxon>
        <taxon>Sinanodonta</taxon>
    </lineage>
</organism>
<proteinExistence type="predicted"/>
<sequence>MQPAAQTARRELCPFFRTREKTFLFQGAKLVVQRRGDFFSPSKTPGSKSEYKVSANRARREASEIICASGWLPPIVRKAQKSSFWNPPPMLKGKCAFIVSIWRAAKAAAACHVSNDRAERSASTGAWGITTGASVRAGHQRQNSTFGPVESCKCEDVLNGFFY</sequence>
<reference evidence="1 2" key="1">
    <citation type="submission" date="2024-11" db="EMBL/GenBank/DDBJ databases">
        <title>Chromosome-level genome assembly of the freshwater bivalve Anodonta woodiana.</title>
        <authorList>
            <person name="Chen X."/>
        </authorList>
    </citation>
    <scope>NUCLEOTIDE SEQUENCE [LARGE SCALE GENOMIC DNA]</scope>
    <source>
        <strain evidence="1">MN2024</strain>
        <tissue evidence="1">Gills</tissue>
    </source>
</reference>
<name>A0ABD3VNS8_SINWO</name>